<evidence type="ECO:0008006" key="4">
    <source>
        <dbReference type="Google" id="ProtNLM"/>
    </source>
</evidence>
<keyword evidence="3" id="KW-1185">Reference proteome</keyword>
<evidence type="ECO:0000313" key="3">
    <source>
        <dbReference type="Proteomes" id="UP000799753"/>
    </source>
</evidence>
<evidence type="ECO:0000313" key="2">
    <source>
        <dbReference type="EMBL" id="KAF2637376.1"/>
    </source>
</evidence>
<feature type="region of interest" description="Disordered" evidence="1">
    <location>
        <begin position="1"/>
        <end position="23"/>
    </location>
</feature>
<dbReference type="OrthoDB" id="5393654at2759"/>
<dbReference type="AlphaFoldDB" id="A0A6A6RPT7"/>
<dbReference type="EMBL" id="MU006793">
    <property type="protein sequence ID" value="KAF2637376.1"/>
    <property type="molecule type" value="Genomic_DNA"/>
</dbReference>
<accession>A0A6A6RPT7</accession>
<dbReference type="PANTHER" id="PTHR35179:SF2">
    <property type="entry name" value="START DOMAIN-CONTAINING PROTEIN"/>
    <property type="match status" value="1"/>
</dbReference>
<proteinExistence type="predicted"/>
<name>A0A6A6RPT7_9PLEO</name>
<sequence>MGSRAFPMTKRAGFSPRGGRGGKSVALFRKPNVDDLDLLRHPLGDLLATFSKSDLESATASLSSSPAIQKCQCVGSYNWVDAKSPTITVPGKPPAWTPPNEARRLQEDSGQYYRDPNAARFPEYPTEPAVHAIFQTNPDFTTSDVDIFGCGSTMGNLMRFVSSVDIPFRFSVEVIGNTVFFIRKQNDPRETIQGIRGFGHTFPEAYTTWGEDLKGSESHQRLIQYEFDGLKCVVRFECDGYIMDQEQTFKENTSSKMKQEPDVNSLLESFDNTTVGMHNPSSNEPIAIRNGGAVVSQDAIFDLKTRSGRFRREVDLQDIYPVLWLKQVPNFIIAYHDGAGLFEDIRVQDHREGIRCWENEHKSQIRCFAAILKKIIAVAQQSDNKLLEVYSPRVNHLEVREQHGEGSHALPDALMAKWGIVEDEVDSVEDPNESWDYYDNDDLGYGSDNFHDSDQEFPDFTACSADDCGYCGKCTY</sequence>
<dbReference type="PANTHER" id="PTHR35179">
    <property type="entry name" value="PROTEIN CBG02620"/>
    <property type="match status" value="1"/>
</dbReference>
<dbReference type="Proteomes" id="UP000799753">
    <property type="component" value="Unassembled WGS sequence"/>
</dbReference>
<protein>
    <recommendedName>
        <fullName evidence="4">Geranylgeranyl pyrophosphate synthetase</fullName>
    </recommendedName>
</protein>
<organism evidence="2 3">
    <name type="scientific">Massarina eburnea CBS 473.64</name>
    <dbReference type="NCBI Taxonomy" id="1395130"/>
    <lineage>
        <taxon>Eukaryota</taxon>
        <taxon>Fungi</taxon>
        <taxon>Dikarya</taxon>
        <taxon>Ascomycota</taxon>
        <taxon>Pezizomycotina</taxon>
        <taxon>Dothideomycetes</taxon>
        <taxon>Pleosporomycetidae</taxon>
        <taxon>Pleosporales</taxon>
        <taxon>Massarineae</taxon>
        <taxon>Massarinaceae</taxon>
        <taxon>Massarina</taxon>
    </lineage>
</organism>
<evidence type="ECO:0000256" key="1">
    <source>
        <dbReference type="SAM" id="MobiDB-lite"/>
    </source>
</evidence>
<gene>
    <name evidence="2" type="ORF">P280DRAFT_472091</name>
</gene>
<reference evidence="2" key="1">
    <citation type="journal article" date="2020" name="Stud. Mycol.">
        <title>101 Dothideomycetes genomes: a test case for predicting lifestyles and emergence of pathogens.</title>
        <authorList>
            <person name="Haridas S."/>
            <person name="Albert R."/>
            <person name="Binder M."/>
            <person name="Bloem J."/>
            <person name="Labutti K."/>
            <person name="Salamov A."/>
            <person name="Andreopoulos B."/>
            <person name="Baker S."/>
            <person name="Barry K."/>
            <person name="Bills G."/>
            <person name="Bluhm B."/>
            <person name="Cannon C."/>
            <person name="Castanera R."/>
            <person name="Culley D."/>
            <person name="Daum C."/>
            <person name="Ezra D."/>
            <person name="Gonzalez J."/>
            <person name="Henrissat B."/>
            <person name="Kuo A."/>
            <person name="Liang C."/>
            <person name="Lipzen A."/>
            <person name="Lutzoni F."/>
            <person name="Magnuson J."/>
            <person name="Mondo S."/>
            <person name="Nolan M."/>
            <person name="Ohm R."/>
            <person name="Pangilinan J."/>
            <person name="Park H.-J."/>
            <person name="Ramirez L."/>
            <person name="Alfaro M."/>
            <person name="Sun H."/>
            <person name="Tritt A."/>
            <person name="Yoshinaga Y."/>
            <person name="Zwiers L.-H."/>
            <person name="Turgeon B."/>
            <person name="Goodwin S."/>
            <person name="Spatafora J."/>
            <person name="Crous P."/>
            <person name="Grigoriev I."/>
        </authorList>
    </citation>
    <scope>NUCLEOTIDE SEQUENCE</scope>
    <source>
        <strain evidence="2">CBS 473.64</strain>
    </source>
</reference>